<dbReference type="EMBL" id="QGDQ01000022">
    <property type="protein sequence ID" value="PWJ50709.1"/>
    <property type="molecule type" value="Genomic_DNA"/>
</dbReference>
<organism evidence="1 2">
    <name type="scientific">Quadrisphaera granulorum</name>
    <dbReference type="NCBI Taxonomy" id="317664"/>
    <lineage>
        <taxon>Bacteria</taxon>
        <taxon>Bacillati</taxon>
        <taxon>Actinomycetota</taxon>
        <taxon>Actinomycetes</taxon>
        <taxon>Kineosporiales</taxon>
        <taxon>Kineosporiaceae</taxon>
        <taxon>Quadrisphaera</taxon>
    </lineage>
</organism>
<keyword evidence="2" id="KW-1185">Reference proteome</keyword>
<sequence length="57" mass="5783">MAKLVKVTPAQVQAARLKVERSRAKGKPVSASVTAIANARKANTSQTAPPAGSAIPS</sequence>
<proteinExistence type="predicted"/>
<gene>
    <name evidence="1" type="ORF">BXY45_12285</name>
</gene>
<accession>A0A315ZZK3</accession>
<evidence type="ECO:0000313" key="1">
    <source>
        <dbReference type="EMBL" id="PWJ50709.1"/>
    </source>
</evidence>
<protein>
    <submittedName>
        <fullName evidence="1">Uncharacterized protein</fullName>
    </submittedName>
</protein>
<dbReference type="Proteomes" id="UP000245469">
    <property type="component" value="Unassembled WGS sequence"/>
</dbReference>
<name>A0A315ZZK3_9ACTN</name>
<reference evidence="1 2" key="1">
    <citation type="submission" date="2018-03" db="EMBL/GenBank/DDBJ databases">
        <title>Genomic Encyclopedia of Archaeal and Bacterial Type Strains, Phase II (KMG-II): from individual species to whole genera.</title>
        <authorList>
            <person name="Goeker M."/>
        </authorList>
    </citation>
    <scope>NUCLEOTIDE SEQUENCE [LARGE SCALE GENOMIC DNA]</scope>
    <source>
        <strain evidence="1 2">DSM 44889</strain>
    </source>
</reference>
<evidence type="ECO:0000313" key="2">
    <source>
        <dbReference type="Proteomes" id="UP000245469"/>
    </source>
</evidence>
<dbReference type="AlphaFoldDB" id="A0A315ZZK3"/>
<comment type="caution">
    <text evidence="1">The sequence shown here is derived from an EMBL/GenBank/DDBJ whole genome shotgun (WGS) entry which is preliminary data.</text>
</comment>